<evidence type="ECO:0000313" key="7">
    <source>
        <dbReference type="Proteomes" id="UP001055658"/>
    </source>
</evidence>
<dbReference type="PROSITE" id="PS50931">
    <property type="entry name" value="HTH_LYSR"/>
    <property type="match status" value="1"/>
</dbReference>
<keyword evidence="2" id="KW-0805">Transcription regulation</keyword>
<dbReference type="InterPro" id="IPR036390">
    <property type="entry name" value="WH_DNA-bd_sf"/>
</dbReference>
<dbReference type="EMBL" id="CP092418">
    <property type="protein sequence ID" value="USD22906.1"/>
    <property type="molecule type" value="Genomic_DNA"/>
</dbReference>
<reference evidence="6" key="1">
    <citation type="submission" date="2022-02" db="EMBL/GenBank/DDBJ databases">
        <title>Coral-associated bacteria.</title>
        <authorList>
            <person name="Tang K."/>
            <person name="Wang X."/>
        </authorList>
    </citation>
    <scope>NUCLEOTIDE SEQUENCE</scope>
    <source>
        <strain evidence="6">SCSIO 43006</strain>
    </source>
</reference>
<name>A0ABY4VF64_9GAMM</name>
<proteinExistence type="inferred from homology"/>
<keyword evidence="4" id="KW-0804">Transcription</keyword>
<keyword evidence="7" id="KW-1185">Reference proteome</keyword>
<dbReference type="PANTHER" id="PTHR30126">
    <property type="entry name" value="HTH-TYPE TRANSCRIPTIONAL REGULATOR"/>
    <property type="match status" value="1"/>
</dbReference>
<dbReference type="Gene3D" id="1.10.10.10">
    <property type="entry name" value="Winged helix-like DNA-binding domain superfamily/Winged helix DNA-binding domain"/>
    <property type="match status" value="1"/>
</dbReference>
<evidence type="ECO:0000256" key="1">
    <source>
        <dbReference type="ARBA" id="ARBA00009437"/>
    </source>
</evidence>
<dbReference type="SUPFAM" id="SSF53850">
    <property type="entry name" value="Periplasmic binding protein-like II"/>
    <property type="match status" value="1"/>
</dbReference>
<dbReference type="Gene3D" id="3.40.190.10">
    <property type="entry name" value="Periplasmic binding protein-like II"/>
    <property type="match status" value="2"/>
</dbReference>
<comment type="similarity">
    <text evidence="1">Belongs to the LysR transcriptional regulatory family.</text>
</comment>
<evidence type="ECO:0000256" key="2">
    <source>
        <dbReference type="ARBA" id="ARBA00023015"/>
    </source>
</evidence>
<dbReference type="InterPro" id="IPR036388">
    <property type="entry name" value="WH-like_DNA-bd_sf"/>
</dbReference>
<protein>
    <submittedName>
        <fullName evidence="6">LysR family transcriptional regulator</fullName>
    </submittedName>
</protein>
<feature type="domain" description="HTH lysR-type" evidence="5">
    <location>
        <begin position="1"/>
        <end position="58"/>
    </location>
</feature>
<dbReference type="SUPFAM" id="SSF46785">
    <property type="entry name" value="Winged helix' DNA-binding domain"/>
    <property type="match status" value="1"/>
</dbReference>
<dbReference type="InterPro" id="IPR000847">
    <property type="entry name" value="LysR_HTH_N"/>
</dbReference>
<evidence type="ECO:0000256" key="4">
    <source>
        <dbReference type="ARBA" id="ARBA00023163"/>
    </source>
</evidence>
<dbReference type="Pfam" id="PF00126">
    <property type="entry name" value="HTH_1"/>
    <property type="match status" value="1"/>
</dbReference>
<evidence type="ECO:0000259" key="5">
    <source>
        <dbReference type="PROSITE" id="PS50931"/>
    </source>
</evidence>
<dbReference type="Pfam" id="PF03466">
    <property type="entry name" value="LysR_substrate"/>
    <property type="match status" value="1"/>
</dbReference>
<keyword evidence="3" id="KW-0238">DNA-binding</keyword>
<gene>
    <name evidence="6" type="ORF">MJO52_07130</name>
</gene>
<organism evidence="6 7">
    <name type="scientific">Microbulbifer variabilis</name>
    <dbReference type="NCBI Taxonomy" id="266805"/>
    <lineage>
        <taxon>Bacteria</taxon>
        <taxon>Pseudomonadati</taxon>
        <taxon>Pseudomonadota</taxon>
        <taxon>Gammaproteobacteria</taxon>
        <taxon>Cellvibrionales</taxon>
        <taxon>Microbulbiferaceae</taxon>
        <taxon>Microbulbifer</taxon>
    </lineage>
</organism>
<evidence type="ECO:0000313" key="6">
    <source>
        <dbReference type="EMBL" id="USD22906.1"/>
    </source>
</evidence>
<dbReference type="RefSeq" id="WP_252085259.1">
    <property type="nucleotide sequence ID" value="NZ_CP092418.1"/>
</dbReference>
<dbReference type="Proteomes" id="UP001055658">
    <property type="component" value="Chromosome"/>
</dbReference>
<evidence type="ECO:0000256" key="3">
    <source>
        <dbReference type="ARBA" id="ARBA00023125"/>
    </source>
</evidence>
<dbReference type="InterPro" id="IPR005119">
    <property type="entry name" value="LysR_subst-bd"/>
</dbReference>
<accession>A0ABY4VF64</accession>
<sequence>MEIEDLEKFLVIAATENLQRSADRLDTTPGALSKVLRRLETALNTRVFDRVGKQIRLNDAGRRLQGKAAEITSIARQVQFELGELGKFSECRVAAPAVLQLTWAAFIQSKLAEIQPKACLSLTSAYESLALRMLVRGEVDLAMITGALLGQVPTQIATRKLGTESLCIVAGSGHRLVSGEWANVEVPIEVIQQYPFAAPRISPFCGEERGIGSDGWGDNLPVRKVQVVVNDYGVLCGLVKTGQFLALLPEGLAEDIGGVKIDVAGQFTGPREEIFIAWRGGSDGWLEDLAQAISGIEGLN</sequence>
<dbReference type="PANTHER" id="PTHR30126:SF91">
    <property type="entry name" value="LYSR FAMILY TRANSCRIPTIONAL REGULATOR"/>
    <property type="match status" value="1"/>
</dbReference>